<keyword evidence="5 6" id="KW-0472">Membrane</keyword>
<keyword evidence="7" id="KW-0675">Receptor</keyword>
<keyword evidence="8" id="KW-1185">Reference proteome</keyword>
<name>A0AAV7KIB5_9METZ</name>
<evidence type="ECO:0000256" key="2">
    <source>
        <dbReference type="ARBA" id="ARBA00008573"/>
    </source>
</evidence>
<feature type="transmembrane region" description="Helical" evidence="6">
    <location>
        <begin position="31"/>
        <end position="64"/>
    </location>
</feature>
<dbReference type="Pfam" id="PF03134">
    <property type="entry name" value="TB2_DP1_HVA22"/>
    <property type="match status" value="1"/>
</dbReference>
<evidence type="ECO:0000256" key="3">
    <source>
        <dbReference type="ARBA" id="ARBA00022692"/>
    </source>
</evidence>
<reference evidence="7 8" key="1">
    <citation type="journal article" date="2023" name="BMC Biol.">
        <title>The compact genome of the sponge Oopsacas minuta (Hexactinellida) is lacking key metazoan core genes.</title>
        <authorList>
            <person name="Santini S."/>
            <person name="Schenkelaars Q."/>
            <person name="Jourda C."/>
            <person name="Duchesne M."/>
            <person name="Belahbib H."/>
            <person name="Rocher C."/>
            <person name="Selva M."/>
            <person name="Riesgo A."/>
            <person name="Vervoort M."/>
            <person name="Leys S.P."/>
            <person name="Kodjabachian L."/>
            <person name="Le Bivic A."/>
            <person name="Borchiellini C."/>
            <person name="Claverie J.M."/>
            <person name="Renard E."/>
        </authorList>
    </citation>
    <scope>NUCLEOTIDE SEQUENCE [LARGE SCALE GENOMIC DNA]</scope>
    <source>
        <strain evidence="7">SPO-2</strain>
    </source>
</reference>
<comment type="similarity">
    <text evidence="2 6">Belongs to the DP1 family.</text>
</comment>
<comment type="subcellular location">
    <subcellularLocation>
        <location evidence="1 6">Membrane</location>
        <topology evidence="1 6">Multi-pass membrane protein</topology>
    </subcellularLocation>
</comment>
<dbReference type="InterPro" id="IPR004345">
    <property type="entry name" value="TB2_DP1_HVA22"/>
</dbReference>
<evidence type="ECO:0000313" key="7">
    <source>
        <dbReference type="EMBL" id="KAI6660650.1"/>
    </source>
</evidence>
<dbReference type="PANTHER" id="PTHR12300">
    <property type="entry name" value="HVA22-LIKE PROTEINS"/>
    <property type="match status" value="1"/>
</dbReference>
<evidence type="ECO:0000313" key="8">
    <source>
        <dbReference type="Proteomes" id="UP001165289"/>
    </source>
</evidence>
<sequence length="218" mass="24257">MEKINKLLEPDTPVGKIFTLAETHSKVPKFYLFLITAAVLAVYLLFGPGASLLAMLIGFVYPAYRSVFAIESEDTADDTQWLTYWVVYGFFGLAEFFADIFLSWIPFYYLLKCGFLIWCMAPIPNNGSSIIYKNIIFPYVTKYSSEIDKVLDKGKDAMQEVVSDVTSRAGNVISQTVSSTMQSVSKGEAIDTSKLAGDLLNNASKEAQSAMEEPKKDQ</sequence>
<comment type="caution">
    <text evidence="7">The sequence shown here is derived from an EMBL/GenBank/DDBJ whole genome shotgun (WGS) entry which is preliminary data.</text>
</comment>
<evidence type="ECO:0000256" key="6">
    <source>
        <dbReference type="RuleBase" id="RU362006"/>
    </source>
</evidence>
<gene>
    <name evidence="7" type="ORF">LOD99_10333</name>
</gene>
<dbReference type="PANTHER" id="PTHR12300:SF161">
    <property type="entry name" value="RECEPTOR EXPRESSION-ENHANCING PROTEIN"/>
    <property type="match status" value="1"/>
</dbReference>
<protein>
    <recommendedName>
        <fullName evidence="6">Receptor expression-enhancing protein</fullName>
    </recommendedName>
</protein>
<keyword evidence="4 6" id="KW-1133">Transmembrane helix</keyword>
<dbReference type="GO" id="GO:0016020">
    <property type="term" value="C:membrane"/>
    <property type="evidence" value="ECO:0007669"/>
    <property type="project" value="UniProtKB-SubCell"/>
</dbReference>
<dbReference type="EMBL" id="JAKMXF010000030">
    <property type="protein sequence ID" value="KAI6660650.1"/>
    <property type="molecule type" value="Genomic_DNA"/>
</dbReference>
<evidence type="ECO:0000256" key="5">
    <source>
        <dbReference type="ARBA" id="ARBA00023136"/>
    </source>
</evidence>
<evidence type="ECO:0000256" key="4">
    <source>
        <dbReference type="ARBA" id="ARBA00022989"/>
    </source>
</evidence>
<accession>A0AAV7KIB5</accession>
<organism evidence="7 8">
    <name type="scientific">Oopsacas minuta</name>
    <dbReference type="NCBI Taxonomy" id="111878"/>
    <lineage>
        <taxon>Eukaryota</taxon>
        <taxon>Metazoa</taxon>
        <taxon>Porifera</taxon>
        <taxon>Hexactinellida</taxon>
        <taxon>Hexasterophora</taxon>
        <taxon>Lyssacinosida</taxon>
        <taxon>Leucopsacidae</taxon>
        <taxon>Oopsacas</taxon>
    </lineage>
</organism>
<keyword evidence="3 6" id="KW-0812">Transmembrane</keyword>
<dbReference type="AlphaFoldDB" id="A0AAV7KIB5"/>
<feature type="transmembrane region" description="Helical" evidence="6">
    <location>
        <begin position="84"/>
        <end position="111"/>
    </location>
</feature>
<dbReference type="Proteomes" id="UP001165289">
    <property type="component" value="Unassembled WGS sequence"/>
</dbReference>
<proteinExistence type="inferred from homology"/>
<evidence type="ECO:0000256" key="1">
    <source>
        <dbReference type="ARBA" id="ARBA00004141"/>
    </source>
</evidence>